<feature type="compositionally biased region" description="Basic and acidic residues" evidence="1">
    <location>
        <begin position="598"/>
        <end position="607"/>
    </location>
</feature>
<dbReference type="EMBL" id="MCFC01000018">
    <property type="protein sequence ID" value="ORY30822.1"/>
    <property type="molecule type" value="Genomic_DNA"/>
</dbReference>
<feature type="domain" description="F-box/LRR-repeat protein 15-like leucin rich repeat" evidence="3">
    <location>
        <begin position="431"/>
        <end position="545"/>
    </location>
</feature>
<evidence type="ECO:0000259" key="2">
    <source>
        <dbReference type="Pfam" id="PF12937"/>
    </source>
</evidence>
<keyword evidence="5" id="KW-1185">Reference proteome</keyword>
<dbReference type="InterPro" id="IPR032675">
    <property type="entry name" value="LRR_dom_sf"/>
</dbReference>
<accession>A0A1Y2B7K1</accession>
<dbReference type="InterPro" id="IPR036047">
    <property type="entry name" value="F-box-like_dom_sf"/>
</dbReference>
<dbReference type="SMART" id="SM00367">
    <property type="entry name" value="LRR_CC"/>
    <property type="match status" value="9"/>
</dbReference>
<feature type="compositionally biased region" description="Polar residues" evidence="1">
    <location>
        <begin position="715"/>
        <end position="728"/>
    </location>
</feature>
<dbReference type="Pfam" id="PF12937">
    <property type="entry name" value="F-box-like"/>
    <property type="match status" value="1"/>
</dbReference>
<name>A0A1Y2B7K1_9TREE</name>
<reference evidence="4 5" key="1">
    <citation type="submission" date="2016-07" db="EMBL/GenBank/DDBJ databases">
        <title>Pervasive Adenine N6-methylation of Active Genes in Fungi.</title>
        <authorList>
            <consortium name="DOE Joint Genome Institute"/>
            <person name="Mondo S.J."/>
            <person name="Dannebaum R.O."/>
            <person name="Kuo R.C."/>
            <person name="Labutti K."/>
            <person name="Haridas S."/>
            <person name="Kuo A."/>
            <person name="Salamov A."/>
            <person name="Ahrendt S.R."/>
            <person name="Lipzen A."/>
            <person name="Sullivan W."/>
            <person name="Andreopoulos W.B."/>
            <person name="Clum A."/>
            <person name="Lindquist E."/>
            <person name="Daum C."/>
            <person name="Ramamoorthy G.K."/>
            <person name="Gryganskyi A."/>
            <person name="Culley D."/>
            <person name="Magnuson J.K."/>
            <person name="James T.Y."/>
            <person name="O'Malley M.A."/>
            <person name="Stajich J.E."/>
            <person name="Spatafora J.W."/>
            <person name="Visel A."/>
            <person name="Grigoriev I.V."/>
        </authorList>
    </citation>
    <scope>NUCLEOTIDE SEQUENCE [LARGE SCALE GENOMIC DNA]</scope>
    <source>
        <strain evidence="4 5">68-887.2</strain>
    </source>
</reference>
<evidence type="ECO:0000259" key="3">
    <source>
        <dbReference type="Pfam" id="PF25372"/>
    </source>
</evidence>
<dbReference type="Proteomes" id="UP000193986">
    <property type="component" value="Unassembled WGS sequence"/>
</dbReference>
<feature type="compositionally biased region" description="Low complexity" evidence="1">
    <location>
        <begin position="687"/>
        <end position="698"/>
    </location>
</feature>
<dbReference type="PANTHER" id="PTHR13318:SF247">
    <property type="entry name" value="GH16156P"/>
    <property type="match status" value="1"/>
</dbReference>
<organism evidence="4 5">
    <name type="scientific">Naematelia encephala</name>
    <dbReference type="NCBI Taxonomy" id="71784"/>
    <lineage>
        <taxon>Eukaryota</taxon>
        <taxon>Fungi</taxon>
        <taxon>Dikarya</taxon>
        <taxon>Basidiomycota</taxon>
        <taxon>Agaricomycotina</taxon>
        <taxon>Tremellomycetes</taxon>
        <taxon>Tremellales</taxon>
        <taxon>Naemateliaceae</taxon>
        <taxon>Naematelia</taxon>
    </lineage>
</organism>
<evidence type="ECO:0000256" key="1">
    <source>
        <dbReference type="SAM" id="MobiDB-lite"/>
    </source>
</evidence>
<dbReference type="InParanoid" id="A0A1Y2B7K1"/>
<dbReference type="PANTHER" id="PTHR13318">
    <property type="entry name" value="PARTNER OF PAIRED, ISOFORM B-RELATED"/>
    <property type="match status" value="1"/>
</dbReference>
<feature type="region of interest" description="Disordered" evidence="1">
    <location>
        <begin position="687"/>
        <end position="755"/>
    </location>
</feature>
<dbReference type="OrthoDB" id="10257471at2759"/>
<gene>
    <name evidence="4" type="ORF">BCR39DRAFT_466339</name>
</gene>
<dbReference type="GO" id="GO:0031146">
    <property type="term" value="P:SCF-dependent proteasomal ubiquitin-dependent protein catabolic process"/>
    <property type="evidence" value="ECO:0007669"/>
    <property type="project" value="TreeGrafter"/>
</dbReference>
<dbReference type="SUPFAM" id="SSF81383">
    <property type="entry name" value="F-box domain"/>
    <property type="match status" value="1"/>
</dbReference>
<dbReference type="STRING" id="71784.A0A1Y2B7K1"/>
<comment type="caution">
    <text evidence="4">The sequence shown here is derived from an EMBL/GenBank/DDBJ whole genome shotgun (WGS) entry which is preliminary data.</text>
</comment>
<feature type="region of interest" description="Disordered" evidence="1">
    <location>
        <begin position="598"/>
        <end position="656"/>
    </location>
</feature>
<dbReference type="InterPro" id="IPR001810">
    <property type="entry name" value="F-box_dom"/>
</dbReference>
<protein>
    <submittedName>
        <fullName evidence="4">Uncharacterized protein</fullName>
    </submittedName>
</protein>
<dbReference type="AlphaFoldDB" id="A0A1Y2B7K1"/>
<feature type="domain" description="F-box" evidence="2">
    <location>
        <begin position="92"/>
        <end position="134"/>
    </location>
</feature>
<dbReference type="CDD" id="cd09917">
    <property type="entry name" value="F-box_SF"/>
    <property type="match status" value="1"/>
</dbReference>
<dbReference type="Gene3D" id="3.80.10.10">
    <property type="entry name" value="Ribonuclease Inhibitor"/>
    <property type="match status" value="2"/>
</dbReference>
<dbReference type="GO" id="GO:0019005">
    <property type="term" value="C:SCF ubiquitin ligase complex"/>
    <property type="evidence" value="ECO:0007669"/>
    <property type="project" value="TreeGrafter"/>
</dbReference>
<dbReference type="Pfam" id="PF25372">
    <property type="entry name" value="DUF7885"/>
    <property type="match status" value="1"/>
</dbReference>
<dbReference type="FunCoup" id="A0A1Y2B7K1">
    <property type="interactions" value="349"/>
</dbReference>
<dbReference type="InterPro" id="IPR006553">
    <property type="entry name" value="Leu-rich_rpt_Cys-con_subtyp"/>
</dbReference>
<sequence>MFLTQESLAQLSLSTPPRPHRWHAYVSATPSATSVSDGEEGEGEGDVGMGIGKNSILLDEEVQAWADAGRVRTREKGKGKGKEKEKDRIGLWEGLPQEILIQVLRHLGDTRDLLSALLVSRTWCLCAFPILWYKPPLTNAYQLAYLSRIISQPHPSLPYANAIRRLNLAAFSSALSDDLVEPLARCTRVERLTLTAANGVSAEVLKKVVKCMPELCVVDFSGVEHVDPVIEVLAEGSRRLQGFSVGGCMSVGDESVLKIAKYSKILRRAKLNDCHRLTDTSLAPLARSCIHLLEIDLSRVPQLSDATLYSIFVHDLHLRDLKLQNNTSITDDAFPRLAELYHMSVDELTHLAPYRPEYASYSLDTGVRRLYQPAAPLLDLLRVVDFTGCTGLRDGAVETLIANTPKLRNLTLAKCSELTDAAVESIGRLGKHLHYLHLGHVSKITDVAVTKLARACTRLRYVDLACCQNLTDLSVFELAANLPKLKRIGLVKVINLTDEGIYALVERHSSLERIHLSYCDKVSVKAVAFLLNRVLRLTHLSLTGIPVFKTSEFQQFCRPAPADFNEHQQSAFCVFSGHGVHALRHYLNAIQVNDIARSDDGSTRRGSDSSTSSITVPGGSSPRVVSNPFHVPGTFISSRRSSAPVDNPSLGPGVPEMAFVRQSPNFLAPEGRSTNLNVNVFRPLGAAAGRSRDSSASSIDTRERPGGPRGPHSYAPTTGPSSRGLSTRRSMDVGGSRSPGRMDGESVPMSSSGSRLRWVADMVGWSSGASSGDDTQRR</sequence>
<dbReference type="InterPro" id="IPR057207">
    <property type="entry name" value="FBXL15_LRR"/>
</dbReference>
<proteinExistence type="predicted"/>
<evidence type="ECO:0000313" key="5">
    <source>
        <dbReference type="Proteomes" id="UP000193986"/>
    </source>
</evidence>
<evidence type="ECO:0000313" key="4">
    <source>
        <dbReference type="EMBL" id="ORY30822.1"/>
    </source>
</evidence>
<dbReference type="SUPFAM" id="SSF52047">
    <property type="entry name" value="RNI-like"/>
    <property type="match status" value="1"/>
</dbReference>